<dbReference type="EMBL" id="CP032485">
    <property type="protein sequence ID" value="QDH24332.1"/>
    <property type="molecule type" value="Genomic_DNA"/>
</dbReference>
<feature type="region of interest" description="Disordered" evidence="1">
    <location>
        <begin position="817"/>
        <end position="860"/>
    </location>
</feature>
<evidence type="ECO:0000313" key="5">
    <source>
        <dbReference type="Proteomes" id="UP000317214"/>
    </source>
</evidence>
<name>A0A4Y6V2Q6_9PROT</name>
<sequence length="872" mass="91738">MVRKRSFSVKKLVVAVIMFFVLVVGASVAVNVLVDQDALRARVAIALKQETGLDLKVEQSAIQFLPWPSIVARNVVLSRPGDEPFFKAGSLHAGLSVLALLQREVRFQDFVVDGAQISLHRAADGQLDWMVHAPRGQEEEAPLPVNGFEAKRIEAHWAVALDALHLTNSTILWSDQRLHWRGGFTVRALDLAGLRTPSPWINLSGDHAGTPFSLKGHLGALNAFGSAATPNGQAWSFSLATSLGPDTRRDWMNVDGSISDPRLMRGLILRVRGEWLDLQDMQKLFPHADLPHIPSFGGDISLSGDIDKQALSVKSVAAQGNYWPMPGITVTAIHLHAGNLPIKHVTFGHVTIGADSEQAPLSVETDIEWQGSDWHASGQAGTLAGITDFLRRAGKGNFVPVHAELRSEALSLSNTLGASSSSPPLNAQDNLVLTVSGSLGATAKLTVQGKADQLHTPFNLLHDVAVGGAVTINAQHDYTIDDLALESQEAALAGNVLIKRSDGSRVHLAGSLTSKHLDIDALMQASGSSIPPKGATSAAITAKAPASVPQALVKMGAAADKGGTSASEVAPPSADAQNTEKALPSWVQWLRKADGDMHISAEQLHAGGVDYAGISAQISLSAGHLMVDGLKGQSLTVPLGGKLDIDASTLPAHLHVQASSFIMPAEWVQGVIEMPEVLRGPVQIVGELSGAGQDTESLRATLAGSIGFSMVDARVSGTWLAHLAGPQAAAFIGNGERSLRCLGTHLTLSDGSAIVDALGLQAGNMQVSGHGQIGLVAENLTLHLRPSLQLAGAEASAPIMLDGPWHNLSVQPERDANGNAQLTLGGASDTSDDPCGAWLAAGRQNQPGPEPKANERHHNRASDLLKALGVLH</sequence>
<accession>A0A4Y6V2Q6</accession>
<dbReference type="GO" id="GO:0090313">
    <property type="term" value="P:regulation of protein targeting to membrane"/>
    <property type="evidence" value="ECO:0007669"/>
    <property type="project" value="TreeGrafter"/>
</dbReference>
<dbReference type="InterPro" id="IPR007844">
    <property type="entry name" value="AsmA"/>
</dbReference>
<dbReference type="OrthoDB" id="7234554at2"/>
<dbReference type="Proteomes" id="UP000317214">
    <property type="component" value="Chromosome"/>
</dbReference>
<reference evidence="4 5" key="1">
    <citation type="submission" date="2018-09" db="EMBL/GenBank/DDBJ databases">
        <title>The complete genome sequence of Neokomagataea tanensis NBRC 106556(T).</title>
        <authorList>
            <person name="Chua K.-O."/>
            <person name="See-Too W.-S."/>
            <person name="Hong K.-W."/>
            <person name="Yin W.-F."/>
            <person name="Chan K.-G."/>
        </authorList>
    </citation>
    <scope>NUCLEOTIDE SEQUENCE [LARGE SCALE GENOMIC DNA]</scope>
    <source>
        <strain evidence="5">AH13 \ NBRC 106556</strain>
    </source>
</reference>
<dbReference type="PANTHER" id="PTHR30441:SF4">
    <property type="entry name" value="PROTEIN ASMA"/>
    <property type="match status" value="1"/>
</dbReference>
<dbReference type="AlphaFoldDB" id="A0A4Y6V2Q6"/>
<feature type="transmembrane region" description="Helical" evidence="2">
    <location>
        <begin position="12"/>
        <end position="34"/>
    </location>
</feature>
<keyword evidence="2" id="KW-0812">Transmembrane</keyword>
<dbReference type="InterPro" id="IPR052894">
    <property type="entry name" value="AsmA-related"/>
</dbReference>
<keyword evidence="2" id="KW-0472">Membrane</keyword>
<keyword evidence="2" id="KW-1133">Transmembrane helix</keyword>
<dbReference type="GO" id="GO:0005886">
    <property type="term" value="C:plasma membrane"/>
    <property type="evidence" value="ECO:0007669"/>
    <property type="project" value="TreeGrafter"/>
</dbReference>
<dbReference type="KEGG" id="ntn:D5366_02600"/>
<evidence type="ECO:0000313" key="4">
    <source>
        <dbReference type="EMBL" id="QDH24332.1"/>
    </source>
</evidence>
<keyword evidence="5" id="KW-1185">Reference proteome</keyword>
<protein>
    <submittedName>
        <fullName evidence="4">AsmA family protein</fullName>
    </submittedName>
</protein>
<dbReference type="Pfam" id="PF05170">
    <property type="entry name" value="AsmA"/>
    <property type="match status" value="1"/>
</dbReference>
<evidence type="ECO:0000259" key="3">
    <source>
        <dbReference type="Pfam" id="PF05170"/>
    </source>
</evidence>
<evidence type="ECO:0000256" key="2">
    <source>
        <dbReference type="SAM" id="Phobius"/>
    </source>
</evidence>
<evidence type="ECO:0000256" key="1">
    <source>
        <dbReference type="SAM" id="MobiDB-lite"/>
    </source>
</evidence>
<feature type="domain" description="AsmA" evidence="3">
    <location>
        <begin position="11"/>
        <end position="177"/>
    </location>
</feature>
<gene>
    <name evidence="4" type="ORF">D5366_02600</name>
</gene>
<dbReference type="PANTHER" id="PTHR30441">
    <property type="entry name" value="DUF748 DOMAIN-CONTAINING PROTEIN"/>
    <property type="match status" value="1"/>
</dbReference>
<proteinExistence type="predicted"/>
<organism evidence="4 5">
    <name type="scientific">Neokomagataea tanensis</name>
    <dbReference type="NCBI Taxonomy" id="661191"/>
    <lineage>
        <taxon>Bacteria</taxon>
        <taxon>Pseudomonadati</taxon>
        <taxon>Pseudomonadota</taxon>
        <taxon>Alphaproteobacteria</taxon>
        <taxon>Acetobacterales</taxon>
        <taxon>Acetobacteraceae</taxon>
        <taxon>Neokomagataea</taxon>
    </lineage>
</organism>